<feature type="transmembrane region" description="Helical" evidence="2">
    <location>
        <begin position="187"/>
        <end position="210"/>
    </location>
</feature>
<keyword evidence="4" id="KW-1185">Reference proteome</keyword>
<evidence type="ECO:0000256" key="1">
    <source>
        <dbReference type="SAM" id="MobiDB-lite"/>
    </source>
</evidence>
<dbReference type="EMBL" id="CAEY01000784">
    <property type="status" value="NOT_ANNOTATED_CDS"/>
    <property type="molecule type" value="Genomic_DNA"/>
</dbReference>
<keyword evidence="2" id="KW-1133">Transmembrane helix</keyword>
<reference evidence="3" key="2">
    <citation type="submission" date="2015-06" db="UniProtKB">
        <authorList>
            <consortium name="EnsemblMetazoa"/>
        </authorList>
    </citation>
    <scope>IDENTIFICATION</scope>
</reference>
<name>T1JUT3_TETUR</name>
<dbReference type="HOGENOM" id="CLU_1231307_0_0_1"/>
<sequence length="225" mass="24845">MTKFVSKMPFNLTRLTSSTMAIVNYFCLILLLSGSFVVCLDTPSSSSSSSSSSQSNSGALLQQAEPTKKPENLYEIRPWDTFWQSLNLPVSLENDPDACKPEIKTRTQLCYTNAVAKWNNGGNEKNFCCATQEILDCFFEMVPTYCDTTGKSIYLNPAKQKAIYFSESKDDCGDYHQFWHCSNGIPIVVGATCGALVVIIIVVGGVIFYLKKRKGSSSFRGGDNL</sequence>
<feature type="region of interest" description="Disordered" evidence="1">
    <location>
        <begin position="46"/>
        <end position="68"/>
    </location>
</feature>
<keyword evidence="2" id="KW-0812">Transmembrane</keyword>
<dbReference type="Proteomes" id="UP000015104">
    <property type="component" value="Unassembled WGS sequence"/>
</dbReference>
<evidence type="ECO:0000256" key="2">
    <source>
        <dbReference type="SAM" id="Phobius"/>
    </source>
</evidence>
<evidence type="ECO:0000313" key="4">
    <source>
        <dbReference type="Proteomes" id="UP000015104"/>
    </source>
</evidence>
<evidence type="ECO:0000313" key="3">
    <source>
        <dbReference type="EnsemblMetazoa" id="tetur02g02090.1"/>
    </source>
</evidence>
<protein>
    <submittedName>
        <fullName evidence="3">Uncharacterized protein</fullName>
    </submittedName>
</protein>
<dbReference type="EnsemblMetazoa" id="tetur02g02090.1">
    <property type="protein sequence ID" value="tetur02g02090.1"/>
    <property type="gene ID" value="tetur02g02090"/>
</dbReference>
<accession>T1JUT3</accession>
<proteinExistence type="predicted"/>
<dbReference type="AlphaFoldDB" id="T1JUT3"/>
<feature type="compositionally biased region" description="Low complexity" evidence="1">
    <location>
        <begin position="46"/>
        <end position="57"/>
    </location>
</feature>
<reference evidence="4" key="1">
    <citation type="submission" date="2011-08" db="EMBL/GenBank/DDBJ databases">
        <authorList>
            <person name="Rombauts S."/>
        </authorList>
    </citation>
    <scope>NUCLEOTIDE SEQUENCE</scope>
    <source>
        <strain evidence="4">London</strain>
    </source>
</reference>
<keyword evidence="2" id="KW-0472">Membrane</keyword>
<organism evidence="3 4">
    <name type="scientific">Tetranychus urticae</name>
    <name type="common">Two-spotted spider mite</name>
    <dbReference type="NCBI Taxonomy" id="32264"/>
    <lineage>
        <taxon>Eukaryota</taxon>
        <taxon>Metazoa</taxon>
        <taxon>Ecdysozoa</taxon>
        <taxon>Arthropoda</taxon>
        <taxon>Chelicerata</taxon>
        <taxon>Arachnida</taxon>
        <taxon>Acari</taxon>
        <taxon>Acariformes</taxon>
        <taxon>Trombidiformes</taxon>
        <taxon>Prostigmata</taxon>
        <taxon>Eleutherengona</taxon>
        <taxon>Raphignathae</taxon>
        <taxon>Tetranychoidea</taxon>
        <taxon>Tetranychidae</taxon>
        <taxon>Tetranychus</taxon>
    </lineage>
</organism>